<sequence length="224" mass="25856">METNLGVIREIFQPKSYINRLSIKEDLSIKPVIRNVLILLVFFVFTSFLYSMIGYRTEGITTELSKEPNSYIETLQWLHTFGMILKAIVYPLFYLVITSLTLHLFFREISIKVLFYIGQYFLVFMFLYQTIHLILFHYWGIPVISSPFSLGVVMQIVTDKSFVINLSSYVNLFYLGGVALLILLINQQTERRVLHTSLYIIGIHLLLALIGACLSIINVDALLL</sequence>
<keyword evidence="3" id="KW-1185">Reference proteome</keyword>
<evidence type="ECO:0008006" key="4">
    <source>
        <dbReference type="Google" id="ProtNLM"/>
    </source>
</evidence>
<protein>
    <recommendedName>
        <fullName evidence="4">Yip1 domain-containing protein</fullName>
    </recommendedName>
</protein>
<gene>
    <name evidence="2" type="ORF">JR050_05280</name>
</gene>
<proteinExistence type="predicted"/>
<feature type="transmembrane region" description="Helical" evidence="1">
    <location>
        <begin position="197"/>
        <end position="217"/>
    </location>
</feature>
<feature type="transmembrane region" description="Helical" evidence="1">
    <location>
        <begin position="161"/>
        <end position="185"/>
    </location>
</feature>
<evidence type="ECO:0000313" key="2">
    <source>
        <dbReference type="EMBL" id="MBM6617084.1"/>
    </source>
</evidence>
<dbReference type="RefSeq" id="WP_204202462.1">
    <property type="nucleotide sequence ID" value="NZ_JAFELM010000018.1"/>
</dbReference>
<keyword evidence="1" id="KW-1133">Transmembrane helix</keyword>
<reference evidence="2 3" key="1">
    <citation type="submission" date="2021-02" db="EMBL/GenBank/DDBJ databases">
        <title>Bacillus sp. RD4P76, an endophyte from a halophyte.</title>
        <authorList>
            <person name="Sun J.-Q."/>
        </authorList>
    </citation>
    <scope>NUCLEOTIDE SEQUENCE [LARGE SCALE GENOMIC DNA]</scope>
    <source>
        <strain evidence="2 3">RD4P76</strain>
    </source>
</reference>
<feature type="transmembrane region" description="Helical" evidence="1">
    <location>
        <begin position="32"/>
        <end position="53"/>
    </location>
</feature>
<keyword evidence="1" id="KW-0812">Transmembrane</keyword>
<evidence type="ECO:0000256" key="1">
    <source>
        <dbReference type="SAM" id="Phobius"/>
    </source>
</evidence>
<dbReference type="EMBL" id="JAFELM010000018">
    <property type="protein sequence ID" value="MBM6617084.1"/>
    <property type="molecule type" value="Genomic_DNA"/>
</dbReference>
<feature type="transmembrane region" description="Helical" evidence="1">
    <location>
        <begin position="113"/>
        <end position="141"/>
    </location>
</feature>
<dbReference type="Proteomes" id="UP001518925">
    <property type="component" value="Unassembled WGS sequence"/>
</dbReference>
<organism evidence="2 3">
    <name type="scientific">Bacillus suaedaesalsae</name>
    <dbReference type="NCBI Taxonomy" id="2810349"/>
    <lineage>
        <taxon>Bacteria</taxon>
        <taxon>Bacillati</taxon>
        <taxon>Bacillota</taxon>
        <taxon>Bacilli</taxon>
        <taxon>Bacillales</taxon>
        <taxon>Bacillaceae</taxon>
        <taxon>Bacillus</taxon>
    </lineage>
</organism>
<feature type="transmembrane region" description="Helical" evidence="1">
    <location>
        <begin position="87"/>
        <end position="106"/>
    </location>
</feature>
<comment type="caution">
    <text evidence="2">The sequence shown here is derived from an EMBL/GenBank/DDBJ whole genome shotgun (WGS) entry which is preliminary data.</text>
</comment>
<name>A0ABS2DF59_9BACI</name>
<accession>A0ABS2DF59</accession>
<evidence type="ECO:0000313" key="3">
    <source>
        <dbReference type="Proteomes" id="UP001518925"/>
    </source>
</evidence>
<keyword evidence="1" id="KW-0472">Membrane</keyword>